<evidence type="ECO:0000313" key="13">
    <source>
        <dbReference type="Proteomes" id="UP000001522"/>
    </source>
</evidence>
<sequence>MQLCLALDLESRQKNLKLLEELKDFPHLWVKVGLRSFIRDGVAFLESIKKINEKFRIFLDLKLYDIPNTMADAAEECAKLGVDMITIHASSGTIAMQNLMQRLNLLDKRPLVLGVTALTSFDARSFREVYARDLETCAIALGKMAHESKLDGVVCSVFESKLIKQNTSDSFLTLTPGIRPFCEESNDQQRVGSIKDAHQQGSNFIVIGRPIYKAQNPQEVVNNIYKEIEECKS</sequence>
<evidence type="ECO:0000256" key="8">
    <source>
        <dbReference type="PIRSR" id="PIRSR614732-1"/>
    </source>
</evidence>
<feature type="active site" description="For OMPdecase activity" evidence="8">
    <location>
        <position position="62"/>
    </location>
</feature>
<feature type="binding site" evidence="7 9">
    <location>
        <position position="8"/>
    </location>
    <ligand>
        <name>substrate</name>
    </ligand>
</feature>
<dbReference type="GO" id="GO:0004590">
    <property type="term" value="F:orotidine-5'-phosphate decarboxylase activity"/>
    <property type="evidence" value="ECO:0007669"/>
    <property type="project" value="UniProtKB-UniRule"/>
</dbReference>
<feature type="active site" description="For OMPdecase activity" evidence="8">
    <location>
        <position position="65"/>
    </location>
</feature>
<evidence type="ECO:0000256" key="4">
    <source>
        <dbReference type="ARBA" id="ARBA00022975"/>
    </source>
</evidence>
<gene>
    <name evidence="7 12" type="primary">pyrF</name>
    <name evidence="12" type="ordered locus">HMU01590</name>
</gene>
<dbReference type="SUPFAM" id="SSF51366">
    <property type="entry name" value="Ribulose-phoshate binding barrel"/>
    <property type="match status" value="1"/>
</dbReference>
<name>D3UG00_HELM1</name>
<keyword evidence="4 7" id="KW-0665">Pyrimidine biosynthesis</keyword>
<feature type="binding site" evidence="7 9">
    <location>
        <position position="179"/>
    </location>
    <ligand>
        <name>substrate</name>
    </ligand>
</feature>
<dbReference type="PANTHER" id="PTHR32119">
    <property type="entry name" value="OROTIDINE 5'-PHOSPHATE DECARBOXYLASE"/>
    <property type="match status" value="1"/>
</dbReference>
<evidence type="ECO:0000256" key="7">
    <source>
        <dbReference type="HAMAP-Rule" id="MF_01200"/>
    </source>
</evidence>
<evidence type="ECO:0000256" key="3">
    <source>
        <dbReference type="ARBA" id="ARBA00022793"/>
    </source>
</evidence>
<keyword evidence="3 7" id="KW-0210">Decarboxylase</keyword>
<feature type="active site" description="Proton donor" evidence="7">
    <location>
        <position position="62"/>
    </location>
</feature>
<dbReference type="InterPro" id="IPR013785">
    <property type="entry name" value="Aldolase_TIM"/>
</dbReference>
<dbReference type="PANTHER" id="PTHR32119:SF2">
    <property type="entry name" value="OROTIDINE 5'-PHOSPHATE DECARBOXYLASE"/>
    <property type="match status" value="1"/>
</dbReference>
<dbReference type="PROSITE" id="PS00156">
    <property type="entry name" value="OMPDECASE"/>
    <property type="match status" value="1"/>
</dbReference>
<dbReference type="EC" id="4.1.1.23" evidence="7"/>
<dbReference type="AlphaFoldDB" id="D3UG00"/>
<accession>D3UG00</accession>
<feature type="binding site" evidence="7 9">
    <location>
        <position position="209"/>
    </location>
    <ligand>
        <name>substrate</name>
    </ligand>
</feature>
<dbReference type="InterPro" id="IPR047596">
    <property type="entry name" value="OMPdecase_bac"/>
</dbReference>
<dbReference type="InterPro" id="IPR011060">
    <property type="entry name" value="RibuloseP-bd_barrel"/>
</dbReference>
<organism evidence="12 13">
    <name type="scientific">Helicobacter mustelae (strain ATCC 43772 / CCUG 25715 / CIP 103759 / LMG 18044 / NCTC 12198 / R85-136P)</name>
    <name type="common">Campylobacter mustelae</name>
    <dbReference type="NCBI Taxonomy" id="679897"/>
    <lineage>
        <taxon>Bacteria</taxon>
        <taxon>Pseudomonadati</taxon>
        <taxon>Campylobacterota</taxon>
        <taxon>Epsilonproteobacteria</taxon>
        <taxon>Campylobacterales</taxon>
        <taxon>Helicobacteraceae</taxon>
        <taxon>Helicobacter</taxon>
    </lineage>
</organism>
<evidence type="ECO:0000256" key="2">
    <source>
        <dbReference type="ARBA" id="ARBA00004861"/>
    </source>
</evidence>
<dbReference type="InterPro" id="IPR014732">
    <property type="entry name" value="OMPdecase"/>
</dbReference>
<proteinExistence type="inferred from homology"/>
<evidence type="ECO:0000256" key="1">
    <source>
        <dbReference type="ARBA" id="ARBA00002356"/>
    </source>
</evidence>
<comment type="function">
    <text evidence="1 7">Catalyzes the decarboxylation of orotidine 5'-monophosphate (OMP) to uridine 5'-monophosphate (UMP).</text>
</comment>
<comment type="subunit">
    <text evidence="7">Homodimer.</text>
</comment>
<dbReference type="CDD" id="cd04725">
    <property type="entry name" value="OMP_decarboxylase_like"/>
    <property type="match status" value="1"/>
</dbReference>
<dbReference type="InterPro" id="IPR001754">
    <property type="entry name" value="OMPdeCOase_dom"/>
</dbReference>
<reference evidence="12 13" key="1">
    <citation type="journal article" date="2010" name="BMC Genomics">
        <title>Comparative genomics and proteomics of Helicobacter mustelae, an ulcerogenic and carcinogenic gastric pathogen.</title>
        <authorList>
            <person name="O'Toole P.W."/>
            <person name="Snelling W.J."/>
            <person name="Canchaya C."/>
            <person name="Forde B.M."/>
            <person name="Hardie K.R."/>
            <person name="Josenhans C."/>
            <person name="Graham R.L.J."/>
            <person name="McMullan G."/>
            <person name="Parkhill J."/>
            <person name="Belda E."/>
            <person name="Bentley S.D."/>
        </authorList>
    </citation>
    <scope>NUCLEOTIDE SEQUENCE [LARGE SCALE GENOMIC DNA]</scope>
    <source>
        <strain evidence="13">ATCC 43772 / LMG 18044 / NCTC 12198 / 12198</strain>
    </source>
</reference>
<feature type="binding site" evidence="7 9">
    <location>
        <position position="208"/>
    </location>
    <ligand>
        <name>substrate</name>
    </ligand>
</feature>
<dbReference type="KEGG" id="hms:HMU01590"/>
<comment type="catalytic activity">
    <reaction evidence="6 7 10">
        <text>orotidine 5'-phosphate + H(+) = UMP + CO2</text>
        <dbReference type="Rhea" id="RHEA:11596"/>
        <dbReference type="ChEBI" id="CHEBI:15378"/>
        <dbReference type="ChEBI" id="CHEBI:16526"/>
        <dbReference type="ChEBI" id="CHEBI:57538"/>
        <dbReference type="ChEBI" id="CHEBI:57865"/>
        <dbReference type="EC" id="4.1.1.23"/>
    </reaction>
</comment>
<feature type="domain" description="Orotidine 5'-phosphate decarboxylase" evidence="11">
    <location>
        <begin position="2"/>
        <end position="224"/>
    </location>
</feature>
<dbReference type="HAMAP" id="MF_01200_B">
    <property type="entry name" value="OMPdecase_type1_B"/>
    <property type="match status" value="1"/>
</dbReference>
<dbReference type="RefSeq" id="WP_013022516.1">
    <property type="nucleotide sequence ID" value="NC_013949.1"/>
</dbReference>
<evidence type="ECO:0000256" key="6">
    <source>
        <dbReference type="ARBA" id="ARBA00049157"/>
    </source>
</evidence>
<dbReference type="Pfam" id="PF00215">
    <property type="entry name" value="OMPdecase"/>
    <property type="match status" value="1"/>
</dbReference>
<evidence type="ECO:0000313" key="12">
    <source>
        <dbReference type="EMBL" id="CBG39421.1"/>
    </source>
</evidence>
<feature type="active site" description="For OMPdecase activity" evidence="8">
    <location>
        <position position="60"/>
    </location>
</feature>
<dbReference type="SMART" id="SM00934">
    <property type="entry name" value="OMPdecase"/>
    <property type="match status" value="1"/>
</dbReference>
<evidence type="ECO:0000256" key="10">
    <source>
        <dbReference type="RuleBase" id="RU000512"/>
    </source>
</evidence>
<dbReference type="EMBL" id="FN555004">
    <property type="protein sequence ID" value="CBG39421.1"/>
    <property type="molecule type" value="Genomic_DNA"/>
</dbReference>
<dbReference type="InterPro" id="IPR018089">
    <property type="entry name" value="OMPdecase_AS"/>
</dbReference>
<dbReference type="STRING" id="679897.HMU01590"/>
<evidence type="ECO:0000256" key="9">
    <source>
        <dbReference type="PIRSR" id="PIRSR614732-2"/>
    </source>
</evidence>
<feature type="binding site" evidence="7 9">
    <location>
        <position position="119"/>
    </location>
    <ligand>
        <name>substrate</name>
    </ligand>
</feature>
<dbReference type="UniPathway" id="UPA00070">
    <property type="reaction ID" value="UER00120"/>
</dbReference>
<dbReference type="Gene3D" id="3.20.20.70">
    <property type="entry name" value="Aldolase class I"/>
    <property type="match status" value="1"/>
</dbReference>
<keyword evidence="13" id="KW-1185">Reference proteome</keyword>
<dbReference type="GO" id="GO:0044205">
    <property type="term" value="P:'de novo' UMP biosynthetic process"/>
    <property type="evidence" value="ECO:0007669"/>
    <property type="project" value="UniProtKB-UniRule"/>
</dbReference>
<dbReference type="Proteomes" id="UP000001522">
    <property type="component" value="Chromosome"/>
</dbReference>
<feature type="binding site" evidence="7 9">
    <location>
        <position position="188"/>
    </location>
    <ligand>
        <name>substrate</name>
    </ligand>
</feature>
<keyword evidence="5 7" id="KW-0456">Lyase</keyword>
<protein>
    <recommendedName>
        <fullName evidence="7">Orotidine 5'-phosphate decarboxylase</fullName>
        <ecNumber evidence="7">4.1.1.23</ecNumber>
    </recommendedName>
    <alternativeName>
        <fullName evidence="7">OMP decarboxylase</fullName>
        <shortName evidence="7">OMPDCase</shortName>
        <shortName evidence="7">OMPdecase</shortName>
    </alternativeName>
</protein>
<feature type="binding site" evidence="7">
    <location>
        <begin position="60"/>
        <end position="69"/>
    </location>
    <ligand>
        <name>substrate</name>
    </ligand>
</feature>
<dbReference type="HOGENOM" id="CLU_067069_1_1_7"/>
<evidence type="ECO:0000259" key="11">
    <source>
        <dbReference type="SMART" id="SM00934"/>
    </source>
</evidence>
<feature type="binding site" evidence="7 9">
    <location>
        <position position="31"/>
    </location>
    <ligand>
        <name>substrate</name>
    </ligand>
</feature>
<evidence type="ECO:0000256" key="5">
    <source>
        <dbReference type="ARBA" id="ARBA00023239"/>
    </source>
</evidence>
<dbReference type="GO" id="GO:0005829">
    <property type="term" value="C:cytosol"/>
    <property type="evidence" value="ECO:0007669"/>
    <property type="project" value="TreeGrafter"/>
</dbReference>
<dbReference type="GO" id="GO:0006207">
    <property type="term" value="P:'de novo' pyrimidine nucleobase biosynthetic process"/>
    <property type="evidence" value="ECO:0007669"/>
    <property type="project" value="InterPro"/>
</dbReference>
<dbReference type="NCBIfam" id="TIGR01740">
    <property type="entry name" value="pyrF"/>
    <property type="match status" value="1"/>
</dbReference>
<dbReference type="NCBIfam" id="NF001273">
    <property type="entry name" value="PRK00230.1"/>
    <property type="match status" value="1"/>
</dbReference>
<comment type="pathway">
    <text evidence="2 7 10">Pyrimidine metabolism; UMP biosynthesis via de novo pathway; UMP from orotate: step 2/2.</text>
</comment>
<comment type="similarity">
    <text evidence="7">Belongs to the OMP decarboxylase family. Type 1 subfamily.</text>
</comment>
<dbReference type="eggNOG" id="COG0284">
    <property type="taxonomic scope" value="Bacteria"/>
</dbReference>